<dbReference type="FunFam" id="3.40.1110.10:FF:000087">
    <property type="entry name" value="Phospholipid-transporting ATPase"/>
    <property type="match status" value="1"/>
</dbReference>
<evidence type="ECO:0000256" key="4">
    <source>
        <dbReference type="ARBA" id="ARBA00022692"/>
    </source>
</evidence>
<evidence type="ECO:0000256" key="3">
    <source>
        <dbReference type="ARBA" id="ARBA00022553"/>
    </source>
</evidence>
<protein>
    <recommendedName>
        <fullName evidence="16">Phospholipid-transporting ATPase</fullName>
        <ecNumber evidence="16">7.6.2.1</ecNumber>
    </recommendedName>
</protein>
<evidence type="ECO:0000256" key="10">
    <source>
        <dbReference type="ARBA" id="ARBA00022989"/>
    </source>
</evidence>
<feature type="binding site" evidence="15">
    <location>
        <position position="517"/>
    </location>
    <ligand>
        <name>Mg(2+)</name>
        <dbReference type="ChEBI" id="CHEBI:18420"/>
    </ligand>
</feature>
<comment type="cofactor">
    <cofactor evidence="15">
        <name>Mg(2+)</name>
        <dbReference type="ChEBI" id="CHEBI:18420"/>
    </cofactor>
</comment>
<feature type="binding site" evidence="15">
    <location>
        <position position="914"/>
    </location>
    <ligand>
        <name>Mg(2+)</name>
        <dbReference type="ChEBI" id="CHEBI:18420"/>
    </ligand>
</feature>
<evidence type="ECO:0000256" key="5">
    <source>
        <dbReference type="ARBA" id="ARBA00022723"/>
    </source>
</evidence>
<keyword evidence="9 16" id="KW-1278">Translocase</keyword>
<dbReference type="GO" id="GO:0005886">
    <property type="term" value="C:plasma membrane"/>
    <property type="evidence" value="ECO:0007669"/>
    <property type="project" value="TreeGrafter"/>
</dbReference>
<feature type="region of interest" description="Disordered" evidence="17">
    <location>
        <begin position="77"/>
        <end position="107"/>
    </location>
</feature>
<keyword evidence="21" id="KW-1185">Reference proteome</keyword>
<accession>A0AAW1QFG1</accession>
<dbReference type="InterPro" id="IPR044492">
    <property type="entry name" value="P_typ_ATPase_HD_dom"/>
</dbReference>
<dbReference type="Pfam" id="PF16212">
    <property type="entry name" value="PhoLip_ATPase_C"/>
    <property type="match status" value="1"/>
</dbReference>
<dbReference type="SUPFAM" id="SSF56784">
    <property type="entry name" value="HAD-like"/>
    <property type="match status" value="1"/>
</dbReference>
<dbReference type="Gene3D" id="3.40.1110.10">
    <property type="entry name" value="Calcium-transporting ATPase, cytoplasmic domain N"/>
    <property type="match status" value="1"/>
</dbReference>
<feature type="transmembrane region" description="Helical" evidence="16">
    <location>
        <begin position="194"/>
        <end position="212"/>
    </location>
</feature>
<feature type="binding site" evidence="14">
    <location>
        <position position="670"/>
    </location>
    <ligand>
        <name>ATP</name>
        <dbReference type="ChEBI" id="CHEBI:30616"/>
    </ligand>
</feature>
<organism evidence="20 21">
    <name type="scientific">[Myrmecia] bisecta</name>
    <dbReference type="NCBI Taxonomy" id="41462"/>
    <lineage>
        <taxon>Eukaryota</taxon>
        <taxon>Viridiplantae</taxon>
        <taxon>Chlorophyta</taxon>
        <taxon>core chlorophytes</taxon>
        <taxon>Trebouxiophyceae</taxon>
        <taxon>Trebouxiales</taxon>
        <taxon>Trebouxiaceae</taxon>
        <taxon>Myrmecia</taxon>
    </lineage>
</organism>
<dbReference type="InterPro" id="IPR023298">
    <property type="entry name" value="ATPase_P-typ_TM_dom_sf"/>
</dbReference>
<dbReference type="EMBL" id="JALJOR010000003">
    <property type="protein sequence ID" value="KAK9820083.1"/>
    <property type="molecule type" value="Genomic_DNA"/>
</dbReference>
<dbReference type="GO" id="GO:0140326">
    <property type="term" value="F:ATPase-coupled intramembrane lipid transporter activity"/>
    <property type="evidence" value="ECO:0007669"/>
    <property type="project" value="UniProtKB-EC"/>
</dbReference>
<comment type="similarity">
    <text evidence="2 16">Belongs to the cation transport ATPase (P-type) (TC 3.A.3) family. Type IV subfamily.</text>
</comment>
<dbReference type="InterPro" id="IPR023299">
    <property type="entry name" value="ATPase_P-typ_cyto_dom_N"/>
</dbReference>
<feature type="domain" description="P-type ATPase C-terminal" evidence="19">
    <location>
        <begin position="936"/>
        <end position="1113"/>
    </location>
</feature>
<evidence type="ECO:0000259" key="19">
    <source>
        <dbReference type="Pfam" id="PF16212"/>
    </source>
</evidence>
<evidence type="ECO:0000256" key="17">
    <source>
        <dbReference type="SAM" id="MobiDB-lite"/>
    </source>
</evidence>
<keyword evidence="8 15" id="KW-0460">Magnesium</keyword>
<keyword evidence="3" id="KW-0597">Phosphoprotein</keyword>
<dbReference type="SFLD" id="SFLDS00003">
    <property type="entry name" value="Haloacid_Dehalogenase"/>
    <property type="match status" value="1"/>
</dbReference>
<dbReference type="PRINTS" id="PR00119">
    <property type="entry name" value="CATATPASE"/>
</dbReference>
<feature type="transmembrane region" description="Helical" evidence="16">
    <location>
        <begin position="1054"/>
        <end position="1073"/>
    </location>
</feature>
<dbReference type="InterPro" id="IPR023214">
    <property type="entry name" value="HAD_sf"/>
</dbReference>
<dbReference type="AlphaFoldDB" id="A0AAW1QFG1"/>
<keyword evidence="10 16" id="KW-1133">Transmembrane helix</keyword>
<feature type="binding site" evidence="14">
    <location>
        <position position="517"/>
    </location>
    <ligand>
        <name>ATP</name>
        <dbReference type="ChEBI" id="CHEBI:30616"/>
    </ligand>
</feature>
<dbReference type="SFLD" id="SFLDF00027">
    <property type="entry name" value="p-type_atpase"/>
    <property type="match status" value="1"/>
</dbReference>
<comment type="caution">
    <text evidence="20">The sequence shown here is derived from an EMBL/GenBank/DDBJ whole genome shotgun (WGS) entry which is preliminary data.</text>
</comment>
<feature type="transmembrane region" description="Helical" evidence="16">
    <location>
        <begin position="997"/>
        <end position="1020"/>
    </location>
</feature>
<feature type="transmembrane region" description="Helical" evidence="16">
    <location>
        <begin position="967"/>
        <end position="991"/>
    </location>
</feature>
<sequence length="1198" mass="133009">MHRLNVPPGGQQDRGQVLWADKRKAAAGSMQTISLTDEATVLRSGEHGLAVLSDEDPQADNSTAFIDVDLVDDTTTMPRIAPHPGAASTATRAPTDRDPQDDGQTAFENDKFRTVYMRLDGPVPALRKGHPFWLWLADMGVLAPAGPTGNRIRTSKYTPLTFLPVNLFQQFARVANLYFLFIAVLQLIPGLSPTSWVTTVAPLVFVLVVNAVKEMYDDYYRHKSDDGVNCRSAHVLRVEGEVATQWRHLCVGDVVKVKRDAEMPADLVFLASSDVGNLCYVETANLDGETNLKLKYCYAATQHMNSAAALQAFAVSNVVQCEKPNEKLYVFEGSVQKSNGSKDPLDVANLLLRGCTLRNTDWVIGLVTFAGFDTKIFKNRTVAKPKVTQLEKNMNLLVVGMFLLQAAISVLCSIGNDVFLRRKDPTDYYLEDTKGWPELPPGFADLVIQFFRFMILLNQMIPISLYVTLEVVKVFQCLYLAWDRAMYHAESDTPFLCRTTTLNEELGQVEYILSDKTGTLTQNVMGFVWCSIQGVLYGRNLSTEPLKPTPHLIVQDVDLQEELQEGSSKKAQRAIEFCTHLAVCNTVVPAVNEDGDTVYQASSPDEEALVQGAADLGFRLISRSVDKVQVDVQGRQLTLHILAVLEFNSDRKRMSIICGLPDGSVRLYCKGADSMIYARLAPGQQVSEATQPHLAEMARGGFRTLCIAQRDIGAEEYRTWADAYHEASVALEDREEKIAACAEKIERNLTLLGATAVEDRLQDGVPDAIATLSAAGMKVWVLTGDKLETAISIALSCRLFTQSMKLLMLRERDLNDGKGDAPSEILLVKTVEVRRLVAESLANGRRPNIGLVIEGGALAVALKAQNEDTFLDLCKLCQGVVCCRVSPMQKALVVHMVKAKAKAVTLGIGDGANDVGMIQAAHIGVGISGREGRAAVLASDFAIGQFRFVARLLLVHGRWSYKRNSEVVMYAFYKNLCYCLPNVFFAIMSGYSSQPLYTAALIASFNVIWTSLPTIGFAIFEQDVSAKTMMETPQLYMETMHNRRPQFFRTLMRWLLEGLWHALVVFAVPLFAMHKPRKDGTVDALYSYGVATYTAIVIIVNLKVALRTRYFTLPGSGRCTRLTTRYTRNWKNILSSRGKPLSRMCHSIQYTLREEAMVTVSDSLSWQRCWKPSEQQLLAAGMIRLPDGATEWVYMYYA</sequence>
<gene>
    <name evidence="20" type="ORF">WJX72_005942</name>
</gene>
<feature type="domain" description="P-type ATPase N-terminal" evidence="18">
    <location>
        <begin position="149"/>
        <end position="200"/>
    </location>
</feature>
<evidence type="ECO:0000256" key="11">
    <source>
        <dbReference type="ARBA" id="ARBA00023136"/>
    </source>
</evidence>
<keyword evidence="4 16" id="KW-0812">Transmembrane</keyword>
<dbReference type="EC" id="7.6.2.1" evidence="16"/>
<dbReference type="SUPFAM" id="SSF81653">
    <property type="entry name" value="Calcium ATPase, transduction domain A"/>
    <property type="match status" value="1"/>
</dbReference>
<evidence type="ECO:0000256" key="7">
    <source>
        <dbReference type="ARBA" id="ARBA00022840"/>
    </source>
</evidence>
<dbReference type="InterPro" id="IPR036412">
    <property type="entry name" value="HAD-like_sf"/>
</dbReference>
<dbReference type="SUPFAM" id="SSF81665">
    <property type="entry name" value="Calcium ATPase, transmembrane domain M"/>
    <property type="match status" value="1"/>
</dbReference>
<dbReference type="InterPro" id="IPR032631">
    <property type="entry name" value="P-type_ATPase_N"/>
</dbReference>
<name>A0AAW1QFG1_9CHLO</name>
<feature type="binding site" evidence="14">
    <location>
        <position position="515"/>
    </location>
    <ligand>
        <name>ATP</name>
        <dbReference type="ChEBI" id="CHEBI:30616"/>
    </ligand>
</feature>
<dbReference type="Pfam" id="PF16209">
    <property type="entry name" value="PhoLip_ATPase_N"/>
    <property type="match status" value="1"/>
</dbReference>
<evidence type="ECO:0000259" key="18">
    <source>
        <dbReference type="Pfam" id="PF16209"/>
    </source>
</evidence>
<dbReference type="FunFam" id="3.40.50.1000:FF:000014">
    <property type="entry name" value="Phospholipid-transporting ATPase"/>
    <property type="match status" value="1"/>
</dbReference>
<evidence type="ECO:0000256" key="15">
    <source>
        <dbReference type="PIRSR" id="PIRSR606539-3"/>
    </source>
</evidence>
<dbReference type="SFLD" id="SFLDG00002">
    <property type="entry name" value="C1.7:_P-type_atpase_like"/>
    <property type="match status" value="1"/>
</dbReference>
<feature type="binding site" evidence="15">
    <location>
        <position position="910"/>
    </location>
    <ligand>
        <name>Mg(2+)</name>
        <dbReference type="ChEBI" id="CHEBI:18420"/>
    </ligand>
</feature>
<evidence type="ECO:0000256" key="14">
    <source>
        <dbReference type="PIRSR" id="PIRSR606539-2"/>
    </source>
</evidence>
<dbReference type="Pfam" id="PF13246">
    <property type="entry name" value="Cation_ATPase"/>
    <property type="match status" value="1"/>
</dbReference>
<dbReference type="NCBIfam" id="TIGR01494">
    <property type="entry name" value="ATPase_P-type"/>
    <property type="match status" value="1"/>
</dbReference>
<evidence type="ECO:0000256" key="2">
    <source>
        <dbReference type="ARBA" id="ARBA00008109"/>
    </source>
</evidence>
<feature type="binding site" evidence="14">
    <location>
        <position position="783"/>
    </location>
    <ligand>
        <name>ATP</name>
        <dbReference type="ChEBI" id="CHEBI:30616"/>
    </ligand>
</feature>
<feature type="binding site" evidence="15">
    <location>
        <position position="515"/>
    </location>
    <ligand>
        <name>Mg(2+)</name>
        <dbReference type="ChEBI" id="CHEBI:18420"/>
    </ligand>
</feature>
<evidence type="ECO:0000256" key="1">
    <source>
        <dbReference type="ARBA" id="ARBA00004141"/>
    </source>
</evidence>
<feature type="binding site" evidence="14">
    <location>
        <position position="516"/>
    </location>
    <ligand>
        <name>ATP</name>
        <dbReference type="ChEBI" id="CHEBI:30616"/>
    </ligand>
</feature>
<feature type="transmembrane region" description="Helical" evidence="16">
    <location>
        <begin position="396"/>
        <end position="419"/>
    </location>
</feature>
<dbReference type="SUPFAM" id="SSF81660">
    <property type="entry name" value="Metal cation-transporting ATPase, ATP-binding domain N"/>
    <property type="match status" value="1"/>
</dbReference>
<evidence type="ECO:0000313" key="21">
    <source>
        <dbReference type="Proteomes" id="UP001489004"/>
    </source>
</evidence>
<comment type="subcellular location">
    <subcellularLocation>
        <location evidence="1 16">Membrane</location>
        <topology evidence="1 16">Multi-pass membrane protein</topology>
    </subcellularLocation>
</comment>
<dbReference type="InterPro" id="IPR006539">
    <property type="entry name" value="P-type_ATPase_IV"/>
</dbReference>
<dbReference type="GO" id="GO:0000287">
    <property type="term" value="F:magnesium ion binding"/>
    <property type="evidence" value="ECO:0007669"/>
    <property type="project" value="UniProtKB-UniRule"/>
</dbReference>
<keyword evidence="11 16" id="KW-0472">Membrane</keyword>
<proteinExistence type="inferred from homology"/>
<feature type="binding site" evidence="14">
    <location>
        <position position="785"/>
    </location>
    <ligand>
        <name>ATP</name>
        <dbReference type="ChEBI" id="CHEBI:30616"/>
    </ligand>
</feature>
<dbReference type="GO" id="GO:0005524">
    <property type="term" value="F:ATP binding"/>
    <property type="evidence" value="ECO:0007669"/>
    <property type="project" value="UniProtKB-UniRule"/>
</dbReference>
<feature type="binding site" evidence="14">
    <location>
        <position position="784"/>
    </location>
    <ligand>
        <name>ATP</name>
        <dbReference type="ChEBI" id="CHEBI:30616"/>
    </ligand>
</feature>
<feature type="transmembrane region" description="Helical" evidence="16">
    <location>
        <begin position="1085"/>
        <end position="1106"/>
    </location>
</feature>
<keyword evidence="6 14" id="KW-0547">Nucleotide-binding</keyword>
<dbReference type="GO" id="GO:0045332">
    <property type="term" value="P:phospholipid translocation"/>
    <property type="evidence" value="ECO:0007669"/>
    <property type="project" value="TreeGrafter"/>
</dbReference>
<feature type="binding site" evidence="14">
    <location>
        <position position="884"/>
    </location>
    <ligand>
        <name>ATP</name>
        <dbReference type="ChEBI" id="CHEBI:30616"/>
    </ligand>
</feature>
<dbReference type="NCBIfam" id="TIGR01652">
    <property type="entry name" value="ATPase-Plipid"/>
    <property type="match status" value="1"/>
</dbReference>
<comment type="catalytic activity">
    <reaction evidence="12 16">
        <text>ATP + H2O + phospholipidSide 1 = ADP + phosphate + phospholipidSide 2.</text>
        <dbReference type="EC" id="7.6.2.1"/>
    </reaction>
</comment>
<feature type="binding site" evidence="14">
    <location>
        <position position="890"/>
    </location>
    <ligand>
        <name>ATP</name>
        <dbReference type="ChEBI" id="CHEBI:30616"/>
    </ligand>
</feature>
<dbReference type="Gene3D" id="3.40.50.1000">
    <property type="entry name" value="HAD superfamily/HAD-like"/>
    <property type="match status" value="1"/>
</dbReference>
<dbReference type="InterPro" id="IPR032630">
    <property type="entry name" value="P_typ_ATPase_c"/>
</dbReference>
<evidence type="ECO:0000256" key="12">
    <source>
        <dbReference type="ARBA" id="ARBA00034036"/>
    </source>
</evidence>
<reference evidence="20 21" key="1">
    <citation type="journal article" date="2024" name="Nat. Commun.">
        <title>Phylogenomics reveals the evolutionary origins of lichenization in chlorophyte algae.</title>
        <authorList>
            <person name="Puginier C."/>
            <person name="Libourel C."/>
            <person name="Otte J."/>
            <person name="Skaloud P."/>
            <person name="Haon M."/>
            <person name="Grisel S."/>
            <person name="Petersen M."/>
            <person name="Berrin J.G."/>
            <person name="Delaux P.M."/>
            <person name="Dal Grande F."/>
            <person name="Keller J."/>
        </authorList>
    </citation>
    <scope>NUCLEOTIDE SEQUENCE [LARGE SCALE GENOMIC DNA]</scope>
    <source>
        <strain evidence="20 21">SAG 2043</strain>
    </source>
</reference>
<dbReference type="Gene3D" id="2.70.150.10">
    <property type="entry name" value="Calcium-transporting ATPase, cytoplasmic transduction domain A"/>
    <property type="match status" value="1"/>
</dbReference>
<feature type="binding site" evidence="14">
    <location>
        <position position="647"/>
    </location>
    <ligand>
        <name>ATP</name>
        <dbReference type="ChEBI" id="CHEBI:30616"/>
    </ligand>
</feature>
<evidence type="ECO:0000256" key="8">
    <source>
        <dbReference type="ARBA" id="ARBA00022842"/>
    </source>
</evidence>
<dbReference type="InterPro" id="IPR008250">
    <property type="entry name" value="ATPase_P-typ_transduc_dom_A_sf"/>
</dbReference>
<dbReference type="PANTHER" id="PTHR24092:SF218">
    <property type="entry name" value="PHOSPHOLIPID-TRANSPORTING ATPASE"/>
    <property type="match status" value="1"/>
</dbReference>
<feature type="binding site" evidence="14">
    <location>
        <position position="606"/>
    </location>
    <ligand>
        <name>ATP</name>
        <dbReference type="ChEBI" id="CHEBI:30616"/>
    </ligand>
</feature>
<keyword evidence="7 14" id="KW-0067">ATP-binding</keyword>
<evidence type="ECO:0000256" key="6">
    <source>
        <dbReference type="ARBA" id="ARBA00022741"/>
    </source>
</evidence>
<evidence type="ECO:0000313" key="20">
    <source>
        <dbReference type="EMBL" id="KAK9820083.1"/>
    </source>
</evidence>
<keyword evidence="5 15" id="KW-0479">Metal-binding</keyword>
<dbReference type="Proteomes" id="UP001489004">
    <property type="component" value="Unassembled WGS sequence"/>
</dbReference>
<dbReference type="CDD" id="cd02073">
    <property type="entry name" value="P-type_ATPase_APLT_Dnf-like"/>
    <property type="match status" value="1"/>
</dbReference>
<dbReference type="InterPro" id="IPR001757">
    <property type="entry name" value="P_typ_ATPase"/>
</dbReference>
<feature type="active site" description="4-aspartylphosphate intermediate" evidence="13">
    <location>
        <position position="515"/>
    </location>
</feature>
<evidence type="ECO:0000256" key="16">
    <source>
        <dbReference type="RuleBase" id="RU362033"/>
    </source>
</evidence>
<dbReference type="GO" id="GO:0016887">
    <property type="term" value="F:ATP hydrolysis activity"/>
    <property type="evidence" value="ECO:0007669"/>
    <property type="project" value="InterPro"/>
</dbReference>
<feature type="binding site" evidence="14">
    <location>
        <position position="914"/>
    </location>
    <ligand>
        <name>ATP</name>
        <dbReference type="ChEBI" id="CHEBI:30616"/>
    </ligand>
</feature>
<dbReference type="PANTHER" id="PTHR24092">
    <property type="entry name" value="PROBABLE PHOSPHOLIPID-TRANSPORTING ATPASE"/>
    <property type="match status" value="1"/>
</dbReference>
<feature type="binding site" evidence="14">
    <location>
        <position position="703"/>
    </location>
    <ligand>
        <name>ATP</name>
        <dbReference type="ChEBI" id="CHEBI:30616"/>
    </ligand>
</feature>
<feature type="binding site" evidence="14">
    <location>
        <position position="913"/>
    </location>
    <ligand>
        <name>ATP</name>
        <dbReference type="ChEBI" id="CHEBI:30616"/>
    </ligand>
</feature>
<dbReference type="InterPro" id="IPR018303">
    <property type="entry name" value="ATPase_P-typ_P_site"/>
</dbReference>
<dbReference type="PROSITE" id="PS00154">
    <property type="entry name" value="ATPASE_E1_E2"/>
    <property type="match status" value="1"/>
</dbReference>
<evidence type="ECO:0000256" key="13">
    <source>
        <dbReference type="PIRSR" id="PIRSR606539-1"/>
    </source>
</evidence>
<evidence type="ECO:0000256" key="9">
    <source>
        <dbReference type="ARBA" id="ARBA00022967"/>
    </source>
</evidence>